<evidence type="ECO:0000313" key="1">
    <source>
        <dbReference type="EMBL" id="RDX77323.1"/>
    </source>
</evidence>
<sequence>SDVAIELDKAVMSALRLGHPDWATMLGPLCSFRLLDCKVGRCIKYDLSHTKAVSLPFPTRTVQARKFELDEELLQTFRKVEINILSLMPSSRFRNIQSSSRNYALIRGIS</sequence>
<comment type="caution">
    <text evidence="1">The sequence shown here is derived from an EMBL/GenBank/DDBJ whole genome shotgun (WGS) entry which is preliminary data.</text>
</comment>
<organism evidence="1 2">
    <name type="scientific">Mucuna pruriens</name>
    <name type="common">Velvet bean</name>
    <name type="synonym">Dolichos pruriens</name>
    <dbReference type="NCBI Taxonomy" id="157652"/>
    <lineage>
        <taxon>Eukaryota</taxon>
        <taxon>Viridiplantae</taxon>
        <taxon>Streptophyta</taxon>
        <taxon>Embryophyta</taxon>
        <taxon>Tracheophyta</taxon>
        <taxon>Spermatophyta</taxon>
        <taxon>Magnoliopsida</taxon>
        <taxon>eudicotyledons</taxon>
        <taxon>Gunneridae</taxon>
        <taxon>Pentapetalae</taxon>
        <taxon>rosids</taxon>
        <taxon>fabids</taxon>
        <taxon>Fabales</taxon>
        <taxon>Fabaceae</taxon>
        <taxon>Papilionoideae</taxon>
        <taxon>50 kb inversion clade</taxon>
        <taxon>NPAAA clade</taxon>
        <taxon>indigoferoid/millettioid clade</taxon>
        <taxon>Phaseoleae</taxon>
        <taxon>Mucuna</taxon>
    </lineage>
</organism>
<proteinExistence type="predicted"/>
<dbReference type="Proteomes" id="UP000257109">
    <property type="component" value="Unassembled WGS sequence"/>
</dbReference>
<name>A0A371FGU8_MUCPR</name>
<evidence type="ECO:0000313" key="2">
    <source>
        <dbReference type="Proteomes" id="UP000257109"/>
    </source>
</evidence>
<feature type="non-terminal residue" evidence="1">
    <location>
        <position position="1"/>
    </location>
</feature>
<protein>
    <submittedName>
        <fullName evidence="1">Uncharacterized protein</fullName>
    </submittedName>
</protein>
<keyword evidence="2" id="KW-1185">Reference proteome</keyword>
<reference evidence="1" key="1">
    <citation type="submission" date="2018-05" db="EMBL/GenBank/DDBJ databases">
        <title>Draft genome of Mucuna pruriens seed.</title>
        <authorList>
            <person name="Nnadi N.E."/>
            <person name="Vos R."/>
            <person name="Hasami M.H."/>
            <person name="Devisetty U.K."/>
            <person name="Aguiy J.C."/>
        </authorList>
    </citation>
    <scope>NUCLEOTIDE SEQUENCE [LARGE SCALE GENOMIC DNA]</scope>
    <source>
        <strain evidence="1">JCA_2017</strain>
    </source>
</reference>
<dbReference type="EMBL" id="QJKJ01009207">
    <property type="protein sequence ID" value="RDX77323.1"/>
    <property type="molecule type" value="Genomic_DNA"/>
</dbReference>
<dbReference type="AlphaFoldDB" id="A0A371FGU8"/>
<accession>A0A371FGU8</accession>
<gene>
    <name evidence="1" type="ORF">CR513_42576</name>
</gene>